<keyword evidence="1" id="KW-0472">Membrane</keyword>
<dbReference type="RefSeq" id="WP_141612497.1">
    <property type="nucleotide sequence ID" value="NZ_VIGC02000050.1"/>
</dbReference>
<keyword evidence="1" id="KW-1133">Transmembrane helix</keyword>
<name>A0A540V8V6_9CHLR</name>
<dbReference type="Proteomes" id="UP000317371">
    <property type="component" value="Unassembled WGS sequence"/>
</dbReference>
<dbReference type="InParanoid" id="A0A540V8V6"/>
<organism evidence="2 3">
    <name type="scientific">Litorilinea aerophila</name>
    <dbReference type="NCBI Taxonomy" id="1204385"/>
    <lineage>
        <taxon>Bacteria</taxon>
        <taxon>Bacillati</taxon>
        <taxon>Chloroflexota</taxon>
        <taxon>Caldilineae</taxon>
        <taxon>Caldilineales</taxon>
        <taxon>Caldilineaceae</taxon>
        <taxon>Litorilinea</taxon>
    </lineage>
</organism>
<feature type="transmembrane region" description="Helical" evidence="1">
    <location>
        <begin position="64"/>
        <end position="84"/>
    </location>
</feature>
<evidence type="ECO:0000313" key="3">
    <source>
        <dbReference type="Proteomes" id="UP000317371"/>
    </source>
</evidence>
<feature type="transmembrane region" description="Helical" evidence="1">
    <location>
        <begin position="16"/>
        <end position="40"/>
    </location>
</feature>
<sequence>MTHSDSPDHGSPWHTAWLYLACYGLWLVYSGLAFWLIFLVRDLFVTLSMVAHLNPWAVRAVDKWTVYVLGAAWLAAVIWMEGALRQSVERRTLWQLAGRLAAALIAIGGVSYGIQQLLQGL</sequence>
<keyword evidence="3" id="KW-1185">Reference proteome</keyword>
<proteinExistence type="predicted"/>
<evidence type="ECO:0000313" key="2">
    <source>
        <dbReference type="EMBL" id="TQE93125.1"/>
    </source>
</evidence>
<comment type="caution">
    <text evidence="2">The sequence shown here is derived from an EMBL/GenBank/DDBJ whole genome shotgun (WGS) entry which is preliminary data.</text>
</comment>
<protein>
    <submittedName>
        <fullName evidence="2">Uncharacterized protein</fullName>
    </submittedName>
</protein>
<dbReference type="EMBL" id="VIGC01000050">
    <property type="protein sequence ID" value="TQE93125.1"/>
    <property type="molecule type" value="Genomic_DNA"/>
</dbReference>
<accession>A0A540V8V6</accession>
<evidence type="ECO:0000256" key="1">
    <source>
        <dbReference type="SAM" id="Phobius"/>
    </source>
</evidence>
<dbReference type="AlphaFoldDB" id="A0A540V8V6"/>
<feature type="transmembrane region" description="Helical" evidence="1">
    <location>
        <begin position="96"/>
        <end position="114"/>
    </location>
</feature>
<gene>
    <name evidence="2" type="ORF">FKZ61_22835</name>
</gene>
<keyword evidence="1" id="KW-0812">Transmembrane</keyword>
<reference evidence="2 3" key="1">
    <citation type="submission" date="2019-06" db="EMBL/GenBank/DDBJ databases">
        <title>Genome sequence of Litorilinea aerophila BAA-2444.</title>
        <authorList>
            <person name="Maclea K.S."/>
            <person name="Maurais E.G."/>
            <person name="Iannazzi L.C."/>
        </authorList>
    </citation>
    <scope>NUCLEOTIDE SEQUENCE [LARGE SCALE GENOMIC DNA]</scope>
    <source>
        <strain evidence="2 3">ATCC BAA-2444</strain>
    </source>
</reference>